<evidence type="ECO:0000313" key="1">
    <source>
        <dbReference type="EMBL" id="KAB8245710.1"/>
    </source>
</evidence>
<organism evidence="1">
    <name type="scientific">Aspergillus flavus</name>
    <dbReference type="NCBI Taxonomy" id="5059"/>
    <lineage>
        <taxon>Eukaryota</taxon>
        <taxon>Fungi</taxon>
        <taxon>Dikarya</taxon>
        <taxon>Ascomycota</taxon>
        <taxon>Pezizomycotina</taxon>
        <taxon>Eurotiomycetes</taxon>
        <taxon>Eurotiomycetidae</taxon>
        <taxon>Eurotiales</taxon>
        <taxon>Aspergillaceae</taxon>
        <taxon>Aspergillus</taxon>
        <taxon>Aspergillus subgen. Circumdati</taxon>
    </lineage>
</organism>
<protein>
    <submittedName>
        <fullName evidence="1">Uncharacterized protein</fullName>
    </submittedName>
</protein>
<gene>
    <name evidence="1" type="ORF">BDV35DRAFT_247921</name>
</gene>
<proteinExistence type="predicted"/>
<dbReference type="AlphaFoldDB" id="A0A5N6GXM3"/>
<sequence>MALHRSGSYLSFPVSHCSVFLLCHSPSSSVLHYHHLFFSSPTFLSISISFLSDIFFAPSDCFTSIPFPLVFLSSPLSNTLLLHDPSKFKSLATSYQTGPRFISTAFSEDFASPVLSVIDNIIPLIVAV</sequence>
<reference evidence="1" key="1">
    <citation type="submission" date="2019-04" db="EMBL/GenBank/DDBJ databases">
        <title>Friends and foes A comparative genomics study of 23 Aspergillus species from section Flavi.</title>
        <authorList>
            <consortium name="DOE Joint Genome Institute"/>
            <person name="Kjaerbolling I."/>
            <person name="Vesth T."/>
            <person name="Frisvad J.C."/>
            <person name="Nybo J.L."/>
            <person name="Theobald S."/>
            <person name="Kildgaard S."/>
            <person name="Isbrandt T."/>
            <person name="Kuo A."/>
            <person name="Sato A."/>
            <person name="Lyhne E.K."/>
            <person name="Kogle M.E."/>
            <person name="Wiebenga A."/>
            <person name="Kun R.S."/>
            <person name="Lubbers R.J."/>
            <person name="Makela M.R."/>
            <person name="Barry K."/>
            <person name="Chovatia M."/>
            <person name="Clum A."/>
            <person name="Daum C."/>
            <person name="Haridas S."/>
            <person name="He G."/>
            <person name="LaButti K."/>
            <person name="Lipzen A."/>
            <person name="Mondo S."/>
            <person name="Riley R."/>
            <person name="Salamov A."/>
            <person name="Simmons B.A."/>
            <person name="Magnuson J.K."/>
            <person name="Henrissat B."/>
            <person name="Mortensen U.H."/>
            <person name="Larsen T.O."/>
            <person name="Devries R.P."/>
            <person name="Grigoriev I.V."/>
            <person name="Machida M."/>
            <person name="Baker S.E."/>
            <person name="Andersen M.R."/>
        </authorList>
    </citation>
    <scope>NUCLEOTIDE SEQUENCE [LARGE SCALE GENOMIC DNA]</scope>
    <source>
        <strain evidence="1">CBS 121.62</strain>
    </source>
</reference>
<dbReference type="Proteomes" id="UP000325434">
    <property type="component" value="Unassembled WGS sequence"/>
</dbReference>
<accession>A0A5N6GXM3</accession>
<dbReference type="EMBL" id="ML734609">
    <property type="protein sequence ID" value="KAB8245710.1"/>
    <property type="molecule type" value="Genomic_DNA"/>
</dbReference>
<name>A0A5N6GXM3_ASPFL</name>